<reference evidence="1 2" key="1">
    <citation type="journal article" date="2018" name="IMA Fungus">
        <title>IMA Genome-F 10: Nine draft genome sequences of Claviceps purpurea s.lat., including C. arundinis, C. humidiphila, and C. cf. spartinae, pseudomolecules for the pitch canker pathogen Fusarium circinatum, draft genome of Davidsoniella eucalypti, Grosmannia galeiformis, Quambalaria eucalypti, and Teratosphaeria destructans.</title>
        <authorList>
            <person name="Wingfield B.D."/>
            <person name="Liu M."/>
            <person name="Nguyen H.D."/>
            <person name="Lane F.A."/>
            <person name="Morgan S.W."/>
            <person name="De Vos L."/>
            <person name="Wilken P.M."/>
            <person name="Duong T.A."/>
            <person name="Aylward J."/>
            <person name="Coetzee M.P."/>
            <person name="Dadej K."/>
            <person name="De Beer Z.W."/>
            <person name="Findlay W."/>
            <person name="Havenga M."/>
            <person name="Kolarik M."/>
            <person name="Menzies J.G."/>
            <person name="Naidoo K."/>
            <person name="Pochopski O."/>
            <person name="Shoukouhi P."/>
            <person name="Santana Q.C."/>
            <person name="Seifert K.A."/>
            <person name="Soal N."/>
            <person name="Steenkamp E.T."/>
            <person name="Tatham C.T."/>
            <person name="van der Nest M.A."/>
            <person name="Wingfield M.J."/>
        </authorList>
    </citation>
    <scope>NUCLEOTIDE SEQUENCE [LARGE SCALE GENOMIC DNA]</scope>
    <source>
        <strain evidence="1">CMW44962</strain>
    </source>
</reference>
<reference evidence="1 2" key="2">
    <citation type="journal article" date="2021" name="Curr. Genet.">
        <title>Genetic response to nitrogen starvation in the aggressive Eucalyptus foliar pathogen Teratosphaeria destructans.</title>
        <authorList>
            <person name="Havenga M."/>
            <person name="Wingfield B.D."/>
            <person name="Wingfield M.J."/>
            <person name="Dreyer L.L."/>
            <person name="Roets F."/>
            <person name="Aylward J."/>
        </authorList>
    </citation>
    <scope>NUCLEOTIDE SEQUENCE [LARGE SCALE GENOMIC DNA]</scope>
    <source>
        <strain evidence="1">CMW44962</strain>
    </source>
</reference>
<proteinExistence type="predicted"/>
<protein>
    <submittedName>
        <fullName evidence="1">Uncharacterized protein</fullName>
    </submittedName>
</protein>
<dbReference type="Proteomes" id="UP001138500">
    <property type="component" value="Unassembled WGS sequence"/>
</dbReference>
<gene>
    <name evidence="1" type="ORF">Tdes44962_MAKER06759</name>
</gene>
<organism evidence="1 2">
    <name type="scientific">Teratosphaeria destructans</name>
    <dbReference type="NCBI Taxonomy" id="418781"/>
    <lineage>
        <taxon>Eukaryota</taxon>
        <taxon>Fungi</taxon>
        <taxon>Dikarya</taxon>
        <taxon>Ascomycota</taxon>
        <taxon>Pezizomycotina</taxon>
        <taxon>Dothideomycetes</taxon>
        <taxon>Dothideomycetidae</taxon>
        <taxon>Mycosphaerellales</taxon>
        <taxon>Teratosphaeriaceae</taxon>
        <taxon>Teratosphaeria</taxon>
    </lineage>
</organism>
<accession>A0A9W7T144</accession>
<name>A0A9W7T144_9PEZI</name>
<sequence length="298" mass="32234">MLGASASSGLDDIRAAWSGGVLLSRVDQSSVPVLQEDARRFFPSATHIYLIRTIFLLKRGSDFTSSDRSNMIPSMLRSTVAIILLFLTSSANAGGSKGPWFYTSTLGTDGWIREAETTLVVPAQPANNKGYLALWLGMGTTSKDFIQGVVASNPHERDGQWNAFAYTLHPTGSVTEADHVFIQVGDHVTSHYIYNDATGKYDQSVKVNGKLVSTISTSSGHAESCYSGLECATDAPETCGLIPAHKWINTRIVVNQVDTEFYSSFGTRGGTTASEIYTSDGGTTWHIDEAHIPAYTFN</sequence>
<keyword evidence="2" id="KW-1185">Reference proteome</keyword>
<evidence type="ECO:0000313" key="2">
    <source>
        <dbReference type="Proteomes" id="UP001138500"/>
    </source>
</evidence>
<dbReference type="AlphaFoldDB" id="A0A9W7T144"/>
<dbReference type="EMBL" id="RIBY02000114">
    <property type="protein sequence ID" value="KAH9845185.1"/>
    <property type="molecule type" value="Genomic_DNA"/>
</dbReference>
<comment type="caution">
    <text evidence="1">The sequence shown here is derived from an EMBL/GenBank/DDBJ whole genome shotgun (WGS) entry which is preliminary data.</text>
</comment>
<dbReference type="OrthoDB" id="5086500at2759"/>
<evidence type="ECO:0000313" key="1">
    <source>
        <dbReference type="EMBL" id="KAH9845185.1"/>
    </source>
</evidence>